<organism evidence="5 6">
    <name type="scientific">Amycolatopsis umgeniensis</name>
    <dbReference type="NCBI Taxonomy" id="336628"/>
    <lineage>
        <taxon>Bacteria</taxon>
        <taxon>Bacillati</taxon>
        <taxon>Actinomycetota</taxon>
        <taxon>Actinomycetes</taxon>
        <taxon>Pseudonocardiales</taxon>
        <taxon>Pseudonocardiaceae</taxon>
        <taxon>Amycolatopsis</taxon>
    </lineage>
</organism>
<feature type="signal peptide" evidence="3">
    <location>
        <begin position="1"/>
        <end position="34"/>
    </location>
</feature>
<feature type="domain" description="TNT" evidence="4">
    <location>
        <begin position="1236"/>
        <end position="1325"/>
    </location>
</feature>
<evidence type="ECO:0000313" key="5">
    <source>
        <dbReference type="EMBL" id="MBB5855841.1"/>
    </source>
</evidence>
<evidence type="ECO:0000313" key="6">
    <source>
        <dbReference type="Proteomes" id="UP000580861"/>
    </source>
</evidence>
<sequence>MYEKKTGLRHALARVLIVLLVLALPAGLAGPAVAAEPAPPAAAPAAQNPPPPIDEEDAFNRELVQDIADHAEDVEVRDAARAALATGDPAKIREYLDTGDALARKAAADRKKRVAADNRALVTEWSKTAGPIARQRALDVLGTNDDKKIADFVAFGKDLADAEDRSTVEDAAAKAERIKARVTDMVARGGPEVQVLGQAALDSGDPAVIEEFFTTGYTEANKRDGEARAAIEAAQAARNKALQDLQDLADRSARASNARTQILKSSVQAVKSLTDASTAMGFGNQAAKRADQIFEEDKPGRPAGKRGRAAELAGLTAEAKRQFDGATAASREATTQAGLSDAAAQQLKDTGLTQGLDWVQVTKAVAAASQAAVKAAETAWRATEATEAASLALDANANAQAHADNAKKYRLSAEEHARQAHDLELAAAAQAAAAQAAAANAHDARIKAEQAEKNAWAHAAKARAALDRARSQRAIAQQAMTNAISQAGLANAATRRAIGQQDVALFHAGKAIEAHNNAVGAGNRFIDAGNKAADAAGRAQRARDALNSAEFNLAAADAAAAAKAGTPEAETTAREAKRARDEVNLARPAAENSRSESNAAGAAAAAAGAEAARASAAAAQARAEAATASREAKKTHDEAVRSRAEADRANAEAVKANTDAQAAVNLAQAAMEQAAQAKTDAELTKSEAEAAASESVIAQVQAKVAGRASLNARVAADGIASPAARALDLAGPLADTDSDAALAADVASLALAIGQDQADKAKSHADQADQAAKDAADAAKRALGEVAPAYQAAADAAQSAAKAVRSAETAIRAARQAAVDATYARDASRRAGYADAQARQDASAAHGVAAAASNDASIARQAYNQALSDASQANLAASAAEGAVKQADDAAAAAEGMANLIGPIAQQMRDLATTLEGMAPQIREAERTKWVTDVQKWLDEHLPGDTKGEFLKGVAGEIVNMGFGIWTLASCGMGPQTGSGPVMGREEACKSIVDGIGKLIDDPKQLLHWDEWAKNPAKALGMTVVDIGSFFIPGAGGLKVGEGVGKGAGKAIVAVGAGAAKTIGSVLMKGMLDIGGTRFAELVGKFGSVNLSKVLGEVSIAQFVKTLDSVGAAYVTKYIADKGGVELGKLLVGKSPADVASALKLVADASDRAALAKLVDELTTRGKLGPDVIPANVPGKMLDGWKPFEKMSREDMAKLWVPDGGWDKTGAWDWPKAAPNNGKVPGTSNPNYQPVKGDVWDRFGDAKFGKNLSPDGVPYAERAIPPTNLGDGYHRYEWIKPWDSNAGAIESSKVAPAFGQPGGGIQFQTSRTVQQLIDDGYLREIF</sequence>
<evidence type="ECO:0000256" key="2">
    <source>
        <dbReference type="SAM" id="MobiDB-lite"/>
    </source>
</evidence>
<feature type="compositionally biased region" description="Pro residues" evidence="2">
    <location>
        <begin position="37"/>
        <end position="52"/>
    </location>
</feature>
<keyword evidence="1" id="KW-0175">Coiled coil</keyword>
<feature type="compositionally biased region" description="Basic and acidic residues" evidence="2">
    <location>
        <begin position="571"/>
        <end position="584"/>
    </location>
</feature>
<dbReference type="GO" id="GO:0050135">
    <property type="term" value="F:NADP+ nucleosidase activity"/>
    <property type="evidence" value="ECO:0007669"/>
    <property type="project" value="InterPro"/>
</dbReference>
<dbReference type="Pfam" id="PF14021">
    <property type="entry name" value="TNT"/>
    <property type="match status" value="1"/>
</dbReference>
<proteinExistence type="predicted"/>
<dbReference type="RefSeq" id="WP_184900825.1">
    <property type="nucleotide sequence ID" value="NZ_JACHMX010000001.1"/>
</dbReference>
<dbReference type="InterPro" id="IPR053024">
    <property type="entry name" value="Fungal_surface_NADase"/>
</dbReference>
<feature type="chain" id="PRO_5032550250" description="TNT domain-containing protein" evidence="3">
    <location>
        <begin position="35"/>
        <end position="1326"/>
    </location>
</feature>
<protein>
    <recommendedName>
        <fullName evidence="4">TNT domain-containing protein</fullName>
    </recommendedName>
</protein>
<comment type="caution">
    <text evidence="5">The sequence shown here is derived from an EMBL/GenBank/DDBJ whole genome shotgun (WGS) entry which is preliminary data.</text>
</comment>
<reference evidence="5 6" key="1">
    <citation type="submission" date="2020-08" db="EMBL/GenBank/DDBJ databases">
        <title>Sequencing the genomes of 1000 actinobacteria strains.</title>
        <authorList>
            <person name="Klenk H.-P."/>
        </authorList>
    </citation>
    <scope>NUCLEOTIDE SEQUENCE [LARGE SCALE GENOMIC DNA]</scope>
    <source>
        <strain evidence="5 6">DSM 45272</strain>
    </source>
</reference>
<dbReference type="PANTHER" id="PTHR42059:SF1">
    <property type="entry name" value="TNT DOMAIN-CONTAINING PROTEIN"/>
    <property type="match status" value="1"/>
</dbReference>
<gene>
    <name evidence="5" type="ORF">HDA45_005928</name>
</gene>
<evidence type="ECO:0000259" key="4">
    <source>
        <dbReference type="Pfam" id="PF14021"/>
    </source>
</evidence>
<feature type="region of interest" description="Disordered" evidence="2">
    <location>
        <begin position="625"/>
        <end position="654"/>
    </location>
</feature>
<accession>A0A841BAB1</accession>
<feature type="region of interest" description="Disordered" evidence="2">
    <location>
        <begin position="33"/>
        <end position="56"/>
    </location>
</feature>
<feature type="coiled-coil region" evidence="1">
    <location>
        <begin position="434"/>
        <end position="479"/>
    </location>
</feature>
<keyword evidence="6" id="KW-1185">Reference proteome</keyword>
<name>A0A841BAB1_9PSEU</name>
<dbReference type="EMBL" id="JACHMX010000001">
    <property type="protein sequence ID" value="MBB5855841.1"/>
    <property type="molecule type" value="Genomic_DNA"/>
</dbReference>
<evidence type="ECO:0000256" key="3">
    <source>
        <dbReference type="SAM" id="SignalP"/>
    </source>
</evidence>
<dbReference type="Proteomes" id="UP000580861">
    <property type="component" value="Unassembled WGS sequence"/>
</dbReference>
<feature type="region of interest" description="Disordered" evidence="2">
    <location>
        <begin position="562"/>
        <end position="598"/>
    </location>
</feature>
<keyword evidence="3" id="KW-0732">Signal</keyword>
<evidence type="ECO:0000256" key="1">
    <source>
        <dbReference type="SAM" id="Coils"/>
    </source>
</evidence>
<dbReference type="PANTHER" id="PTHR42059">
    <property type="entry name" value="TNT DOMAIN-CONTAINING PROTEIN"/>
    <property type="match status" value="1"/>
</dbReference>
<dbReference type="InterPro" id="IPR025331">
    <property type="entry name" value="TNT"/>
</dbReference>
<feature type="compositionally biased region" description="Basic and acidic residues" evidence="2">
    <location>
        <begin position="630"/>
        <end position="650"/>
    </location>
</feature>
<feature type="compositionally biased region" description="Low complexity" evidence="2">
    <location>
        <begin position="589"/>
        <end position="598"/>
    </location>
</feature>